<accession>A0A7C3EBI8</accession>
<proteinExistence type="predicted"/>
<dbReference type="InterPro" id="IPR035924">
    <property type="entry name" value="FlaG-like_sf"/>
</dbReference>
<dbReference type="InterPro" id="IPR005186">
    <property type="entry name" value="FlaG"/>
</dbReference>
<dbReference type="AlphaFoldDB" id="A0A7C3EBI8"/>
<protein>
    <submittedName>
        <fullName evidence="1">Flagellar protein FlaG</fullName>
    </submittedName>
</protein>
<evidence type="ECO:0000313" key="1">
    <source>
        <dbReference type="EMBL" id="HFH28590.1"/>
    </source>
</evidence>
<dbReference type="EMBL" id="DSVL01000113">
    <property type="protein sequence ID" value="HFH28590.1"/>
    <property type="molecule type" value="Genomic_DNA"/>
</dbReference>
<dbReference type="Pfam" id="PF03646">
    <property type="entry name" value="FlaG"/>
    <property type="match status" value="1"/>
</dbReference>
<dbReference type="SUPFAM" id="SSF160214">
    <property type="entry name" value="FlaG-like"/>
    <property type="match status" value="1"/>
</dbReference>
<comment type="caution">
    <text evidence="1">The sequence shown here is derived from an EMBL/GenBank/DDBJ whole genome shotgun (WGS) entry which is preliminary data.</text>
</comment>
<gene>
    <name evidence="1" type="ORF">ENS59_03650</name>
</gene>
<dbReference type="Gene3D" id="3.30.160.170">
    <property type="entry name" value="FlaG-like"/>
    <property type="match status" value="1"/>
</dbReference>
<dbReference type="PANTHER" id="PTHR37166">
    <property type="entry name" value="PROTEIN FLAG"/>
    <property type="match status" value="1"/>
</dbReference>
<reference evidence="1" key="1">
    <citation type="journal article" date="2020" name="mSystems">
        <title>Genome- and Community-Level Interaction Insights into Carbon Utilization and Element Cycling Functions of Hydrothermarchaeota in Hydrothermal Sediment.</title>
        <authorList>
            <person name="Zhou Z."/>
            <person name="Liu Y."/>
            <person name="Xu W."/>
            <person name="Pan J."/>
            <person name="Luo Z.H."/>
            <person name="Li M."/>
        </authorList>
    </citation>
    <scope>NUCLEOTIDE SEQUENCE [LARGE SCALE GENOMIC DNA]</scope>
    <source>
        <strain evidence="1">SpSt-503</strain>
    </source>
</reference>
<keyword evidence="1" id="KW-0966">Cell projection</keyword>
<keyword evidence="1" id="KW-0969">Cilium</keyword>
<keyword evidence="1" id="KW-0282">Flagellum</keyword>
<sequence>MGMHISTVGYGYPAIGLPQERGPATQAPIPVMEGRTEAPSSFEASLPGTNSVQDLQNIADELEKISLAFSRKLRFVVDYKTKEVIVKVIDPSTDKVIKELPPEEMQRLHQRIKETLGLLFDQTV</sequence>
<dbReference type="PANTHER" id="PTHR37166:SF1">
    <property type="entry name" value="PROTEIN FLAG"/>
    <property type="match status" value="1"/>
</dbReference>
<name>A0A7C3EBI8_9SPIR</name>
<organism evidence="1">
    <name type="scientific">Gracilinema caldarium</name>
    <dbReference type="NCBI Taxonomy" id="215591"/>
    <lineage>
        <taxon>Bacteria</taxon>
        <taxon>Pseudomonadati</taxon>
        <taxon>Spirochaetota</taxon>
        <taxon>Spirochaetia</taxon>
        <taxon>Spirochaetales</taxon>
        <taxon>Breznakiellaceae</taxon>
        <taxon>Gracilinema</taxon>
    </lineage>
</organism>